<dbReference type="Pfam" id="PF03732">
    <property type="entry name" value="Retrotrans_gag"/>
    <property type="match status" value="1"/>
</dbReference>
<protein>
    <recommendedName>
        <fullName evidence="3">CCHC-type domain-containing protein</fullName>
    </recommendedName>
</protein>
<dbReference type="Gramene" id="Bo6g095730.1">
    <property type="protein sequence ID" value="Bo6g095730.1"/>
    <property type="gene ID" value="Bo6g095730"/>
</dbReference>
<feature type="compositionally biased region" description="Basic residues" evidence="2">
    <location>
        <begin position="99"/>
        <end position="111"/>
    </location>
</feature>
<dbReference type="PANTHER" id="PTHR35046:SF18">
    <property type="entry name" value="RNA-DIRECTED DNA POLYMERASE"/>
    <property type="match status" value="1"/>
</dbReference>
<dbReference type="CDD" id="cd00303">
    <property type="entry name" value="retropepsin_like"/>
    <property type="match status" value="1"/>
</dbReference>
<reference evidence="4 5" key="1">
    <citation type="journal article" date="2014" name="Genome Biol.">
        <title>Transcriptome and methylome profiling reveals relics of genome dominance in the mesopolyploid Brassica oleracea.</title>
        <authorList>
            <person name="Parkin I.A."/>
            <person name="Koh C."/>
            <person name="Tang H."/>
            <person name="Robinson S.J."/>
            <person name="Kagale S."/>
            <person name="Clarke W.E."/>
            <person name="Town C.D."/>
            <person name="Nixon J."/>
            <person name="Krishnakumar V."/>
            <person name="Bidwell S.L."/>
            <person name="Denoeud F."/>
            <person name="Belcram H."/>
            <person name="Links M.G."/>
            <person name="Just J."/>
            <person name="Clarke C."/>
            <person name="Bender T."/>
            <person name="Huebert T."/>
            <person name="Mason A.S."/>
            <person name="Pires J.C."/>
            <person name="Barker G."/>
            <person name="Moore J."/>
            <person name="Walley P.G."/>
            <person name="Manoli S."/>
            <person name="Batley J."/>
            <person name="Edwards D."/>
            <person name="Nelson M.N."/>
            <person name="Wang X."/>
            <person name="Paterson A.H."/>
            <person name="King G."/>
            <person name="Bancroft I."/>
            <person name="Chalhoub B."/>
            <person name="Sharpe A.G."/>
        </authorList>
    </citation>
    <scope>NUCLEOTIDE SEQUENCE</scope>
    <source>
        <strain evidence="4 5">cv. TO1000</strain>
    </source>
</reference>
<dbReference type="GO" id="GO:0004190">
    <property type="term" value="F:aspartic-type endopeptidase activity"/>
    <property type="evidence" value="ECO:0007669"/>
    <property type="project" value="InterPro"/>
</dbReference>
<dbReference type="AlphaFoldDB" id="A0A0D3CXR5"/>
<dbReference type="EnsemblPlants" id="Bo6g095730.1">
    <property type="protein sequence ID" value="Bo6g095730.1"/>
    <property type="gene ID" value="Bo6g095730"/>
</dbReference>
<evidence type="ECO:0000259" key="3">
    <source>
        <dbReference type="PROSITE" id="PS50158"/>
    </source>
</evidence>
<dbReference type="STRING" id="109376.A0A0D3CXR5"/>
<dbReference type="PROSITE" id="PS00141">
    <property type="entry name" value="ASP_PROTEASE"/>
    <property type="match status" value="1"/>
</dbReference>
<feature type="region of interest" description="Disordered" evidence="2">
    <location>
        <begin position="64"/>
        <end position="114"/>
    </location>
</feature>
<dbReference type="GO" id="GO:0006508">
    <property type="term" value="P:proteolysis"/>
    <property type="evidence" value="ECO:0007669"/>
    <property type="project" value="InterPro"/>
</dbReference>
<feature type="compositionally biased region" description="Polar residues" evidence="2">
    <location>
        <begin position="312"/>
        <end position="342"/>
    </location>
</feature>
<dbReference type="HOGENOM" id="CLU_018037_2_1_1"/>
<dbReference type="Gene3D" id="2.40.70.10">
    <property type="entry name" value="Acid Proteases"/>
    <property type="match status" value="1"/>
</dbReference>
<reference evidence="4" key="2">
    <citation type="submission" date="2015-03" db="UniProtKB">
        <authorList>
            <consortium name="EnsemblPlants"/>
        </authorList>
    </citation>
    <scope>IDENTIFICATION</scope>
</reference>
<keyword evidence="1" id="KW-0862">Zinc</keyword>
<dbReference type="Proteomes" id="UP000032141">
    <property type="component" value="Chromosome C6"/>
</dbReference>
<dbReference type="InterPro" id="IPR036875">
    <property type="entry name" value="Znf_CCHC_sf"/>
</dbReference>
<dbReference type="InterPro" id="IPR005162">
    <property type="entry name" value="Retrotrans_gag_dom"/>
</dbReference>
<name>A0A0D3CXR5_BRAOL</name>
<dbReference type="GO" id="GO:0008270">
    <property type="term" value="F:zinc ion binding"/>
    <property type="evidence" value="ECO:0007669"/>
    <property type="project" value="UniProtKB-KW"/>
</dbReference>
<dbReference type="Gene3D" id="4.10.60.10">
    <property type="entry name" value="Zinc finger, CCHC-type"/>
    <property type="match status" value="1"/>
</dbReference>
<keyword evidence="1" id="KW-0479">Metal-binding</keyword>
<organism evidence="4 5">
    <name type="scientific">Brassica oleracea var. oleracea</name>
    <dbReference type="NCBI Taxonomy" id="109376"/>
    <lineage>
        <taxon>Eukaryota</taxon>
        <taxon>Viridiplantae</taxon>
        <taxon>Streptophyta</taxon>
        <taxon>Embryophyta</taxon>
        <taxon>Tracheophyta</taxon>
        <taxon>Spermatophyta</taxon>
        <taxon>Magnoliopsida</taxon>
        <taxon>eudicotyledons</taxon>
        <taxon>Gunneridae</taxon>
        <taxon>Pentapetalae</taxon>
        <taxon>rosids</taxon>
        <taxon>malvids</taxon>
        <taxon>Brassicales</taxon>
        <taxon>Brassicaceae</taxon>
        <taxon>Brassiceae</taxon>
        <taxon>Brassica</taxon>
    </lineage>
</organism>
<dbReference type="InterPro" id="IPR001878">
    <property type="entry name" value="Znf_CCHC"/>
</dbReference>
<sequence length="512" mass="58884">MTKKTPEETGIDMSDLRDLLVKMQTMTQTTIQQQTEAFTTALAAVTDRLDALTTALTIRVNQQDQPVVAPQRQAALNQPLPPRPQPHRQQQQLPPIHQPPHHHQQRQQHHHQFNDARARDLYEEEEEDHHRVFCEDLRQRDFINTCWEQSFKVDIPEFHGGLKGDDLIDWLISVEEIMEFKQVPPNRRVALVVMRFRGHTATWWKQLKTTRSRTGKEPINSWEKLTKHLRQTFLPHNYERTMYTKLQNLRQGNHTVDEYAEEFSMLLTRNEINDSQVQLISHFIGGLRPQLQSAMAQFDPSTIGEAHRRATSFEQQSKTTNWFTPSNRARSQDHTGNNTPATSAKEAGETANSATKPAHQEEQQLRRSTRPNALRCYTCGELGHRQTACPHATKRGLVMEETANELDVYDSQEEDDQETEDIIPTTGDTGHLLVVRRTCLAPRLQDDKWLRTNIFRSTCTIKGRVCTFVIDSGSSKNVISEEAVDKLGFTHEAHPAPYTLGWLNDSIEFTAI</sequence>
<dbReference type="SUPFAM" id="SSF57756">
    <property type="entry name" value="Retrovirus zinc finger-like domains"/>
    <property type="match status" value="1"/>
</dbReference>
<evidence type="ECO:0000256" key="1">
    <source>
        <dbReference type="PROSITE-ProRule" id="PRU00047"/>
    </source>
</evidence>
<dbReference type="PROSITE" id="PS50158">
    <property type="entry name" value="ZF_CCHC"/>
    <property type="match status" value="1"/>
</dbReference>
<dbReference type="InterPro" id="IPR021109">
    <property type="entry name" value="Peptidase_aspartic_dom_sf"/>
</dbReference>
<dbReference type="eggNOG" id="KOG0017">
    <property type="taxonomic scope" value="Eukaryota"/>
</dbReference>
<keyword evidence="1" id="KW-0863">Zinc-finger</keyword>
<dbReference type="InterPro" id="IPR001969">
    <property type="entry name" value="Aspartic_peptidase_AS"/>
</dbReference>
<feature type="region of interest" description="Disordered" evidence="2">
    <location>
        <begin position="309"/>
        <end position="369"/>
    </location>
</feature>
<dbReference type="GO" id="GO:0003676">
    <property type="term" value="F:nucleic acid binding"/>
    <property type="evidence" value="ECO:0007669"/>
    <property type="project" value="InterPro"/>
</dbReference>
<evidence type="ECO:0000313" key="5">
    <source>
        <dbReference type="Proteomes" id="UP000032141"/>
    </source>
</evidence>
<evidence type="ECO:0000256" key="2">
    <source>
        <dbReference type="SAM" id="MobiDB-lite"/>
    </source>
</evidence>
<dbReference type="Pfam" id="PF00098">
    <property type="entry name" value="zf-CCHC"/>
    <property type="match status" value="1"/>
</dbReference>
<keyword evidence="5" id="KW-1185">Reference proteome</keyword>
<evidence type="ECO:0000313" key="4">
    <source>
        <dbReference type="EnsemblPlants" id="Bo6g095730.1"/>
    </source>
</evidence>
<feature type="domain" description="CCHC-type" evidence="3">
    <location>
        <begin position="375"/>
        <end position="390"/>
    </location>
</feature>
<dbReference type="PANTHER" id="PTHR35046">
    <property type="entry name" value="ZINC KNUCKLE (CCHC-TYPE) FAMILY PROTEIN"/>
    <property type="match status" value="1"/>
</dbReference>
<proteinExistence type="predicted"/>
<accession>A0A0D3CXR5</accession>